<evidence type="ECO:0000313" key="2">
    <source>
        <dbReference type="Proteomes" id="UP001066276"/>
    </source>
</evidence>
<organism evidence="1 2">
    <name type="scientific">Pleurodeles waltl</name>
    <name type="common">Iberian ribbed newt</name>
    <dbReference type="NCBI Taxonomy" id="8319"/>
    <lineage>
        <taxon>Eukaryota</taxon>
        <taxon>Metazoa</taxon>
        <taxon>Chordata</taxon>
        <taxon>Craniata</taxon>
        <taxon>Vertebrata</taxon>
        <taxon>Euteleostomi</taxon>
        <taxon>Amphibia</taxon>
        <taxon>Batrachia</taxon>
        <taxon>Caudata</taxon>
        <taxon>Salamandroidea</taxon>
        <taxon>Salamandridae</taxon>
        <taxon>Pleurodelinae</taxon>
        <taxon>Pleurodeles</taxon>
    </lineage>
</organism>
<dbReference type="Proteomes" id="UP001066276">
    <property type="component" value="Chromosome 4_1"/>
</dbReference>
<reference evidence="1" key="1">
    <citation type="journal article" date="2022" name="bioRxiv">
        <title>Sequencing and chromosome-scale assembly of the giantPleurodeles waltlgenome.</title>
        <authorList>
            <person name="Brown T."/>
            <person name="Elewa A."/>
            <person name="Iarovenko S."/>
            <person name="Subramanian E."/>
            <person name="Araus A.J."/>
            <person name="Petzold A."/>
            <person name="Susuki M."/>
            <person name="Suzuki K.-i.T."/>
            <person name="Hayashi T."/>
            <person name="Toyoda A."/>
            <person name="Oliveira C."/>
            <person name="Osipova E."/>
            <person name="Leigh N.D."/>
            <person name="Simon A."/>
            <person name="Yun M.H."/>
        </authorList>
    </citation>
    <scope>NUCLEOTIDE SEQUENCE</scope>
    <source>
        <strain evidence="1">20211129_DDA</strain>
        <tissue evidence="1">Liver</tissue>
    </source>
</reference>
<dbReference type="AlphaFoldDB" id="A0AAV7TCH1"/>
<proteinExistence type="predicted"/>
<protein>
    <submittedName>
        <fullName evidence="1">Uncharacterized protein</fullName>
    </submittedName>
</protein>
<gene>
    <name evidence="1" type="ORF">NDU88_006081</name>
</gene>
<dbReference type="EMBL" id="JANPWB010000007">
    <property type="protein sequence ID" value="KAJ1174259.1"/>
    <property type="molecule type" value="Genomic_DNA"/>
</dbReference>
<accession>A0AAV7TCH1</accession>
<evidence type="ECO:0000313" key="1">
    <source>
        <dbReference type="EMBL" id="KAJ1174259.1"/>
    </source>
</evidence>
<sequence length="66" mass="7201">MCLTHAELGYLATRAATLRVHFRSMGSSATGAATSPFFWDHGFGYVTRIVQECRNASARLLVDAIP</sequence>
<keyword evidence="2" id="KW-1185">Reference proteome</keyword>
<name>A0AAV7TCH1_PLEWA</name>
<comment type="caution">
    <text evidence="1">The sequence shown here is derived from an EMBL/GenBank/DDBJ whole genome shotgun (WGS) entry which is preliminary data.</text>
</comment>